<dbReference type="AlphaFoldDB" id="A0A1E3PND9"/>
<dbReference type="PANTHER" id="PTHR23333:SF20">
    <property type="entry name" value="NSFL1 COFACTOR P47"/>
    <property type="match status" value="1"/>
</dbReference>
<dbReference type="InterPro" id="IPR012989">
    <property type="entry name" value="SEP_domain"/>
</dbReference>
<dbReference type="SUPFAM" id="SSF54236">
    <property type="entry name" value="Ubiquitin-like"/>
    <property type="match status" value="1"/>
</dbReference>
<accession>A0A1E3PND9</accession>
<keyword evidence="5" id="KW-1185">Reference proteome</keyword>
<evidence type="ECO:0000259" key="3">
    <source>
        <dbReference type="PROSITE" id="PS51399"/>
    </source>
</evidence>
<dbReference type="Pfam" id="PF08059">
    <property type="entry name" value="SEP"/>
    <property type="match status" value="1"/>
</dbReference>
<dbReference type="GO" id="GO:0000045">
    <property type="term" value="P:autophagosome assembly"/>
    <property type="evidence" value="ECO:0007669"/>
    <property type="project" value="TreeGrafter"/>
</dbReference>
<dbReference type="Pfam" id="PF00789">
    <property type="entry name" value="UBX"/>
    <property type="match status" value="1"/>
</dbReference>
<dbReference type="GO" id="GO:0005634">
    <property type="term" value="C:nucleus"/>
    <property type="evidence" value="ECO:0007669"/>
    <property type="project" value="TreeGrafter"/>
</dbReference>
<dbReference type="FunFam" id="3.30.420.210:FF:000002">
    <property type="entry name" value="UBX domain-containing protein 1"/>
    <property type="match status" value="1"/>
</dbReference>
<dbReference type="InterPro" id="IPR001012">
    <property type="entry name" value="UBX_dom"/>
</dbReference>
<dbReference type="PROSITE" id="PS50033">
    <property type="entry name" value="UBX"/>
    <property type="match status" value="1"/>
</dbReference>
<dbReference type="GO" id="GO:0005829">
    <property type="term" value="C:cytosol"/>
    <property type="evidence" value="ECO:0007669"/>
    <property type="project" value="TreeGrafter"/>
</dbReference>
<dbReference type="GO" id="GO:0007030">
    <property type="term" value="P:Golgi organization"/>
    <property type="evidence" value="ECO:0007669"/>
    <property type="project" value="TreeGrafter"/>
</dbReference>
<evidence type="ECO:0000313" key="5">
    <source>
        <dbReference type="Proteomes" id="UP000095009"/>
    </source>
</evidence>
<dbReference type="InterPro" id="IPR036241">
    <property type="entry name" value="NSFL1C_SEP_dom_sf"/>
</dbReference>
<dbReference type="PROSITE" id="PS51399">
    <property type="entry name" value="SEP"/>
    <property type="match status" value="1"/>
</dbReference>
<dbReference type="STRING" id="857566.A0A1E3PND9"/>
<dbReference type="Proteomes" id="UP000095009">
    <property type="component" value="Unassembled WGS sequence"/>
</dbReference>
<gene>
    <name evidence="4" type="ORF">NADFUDRAFT_8517</name>
</gene>
<dbReference type="Gene3D" id="3.30.420.210">
    <property type="entry name" value="SEP domain"/>
    <property type="match status" value="1"/>
</dbReference>
<dbReference type="SMART" id="SM00553">
    <property type="entry name" value="SEP"/>
    <property type="match status" value="1"/>
</dbReference>
<dbReference type="PANTHER" id="PTHR23333">
    <property type="entry name" value="UBX DOMAIN CONTAINING PROTEIN"/>
    <property type="match status" value="1"/>
</dbReference>
<dbReference type="OrthoDB" id="25887at2759"/>
<evidence type="ECO:0000313" key="4">
    <source>
        <dbReference type="EMBL" id="ODQ66939.1"/>
    </source>
</evidence>
<feature type="domain" description="UBX" evidence="2">
    <location>
        <begin position="207"/>
        <end position="283"/>
    </location>
</feature>
<feature type="compositionally biased region" description="Low complexity" evidence="1">
    <location>
        <begin position="183"/>
        <end position="204"/>
    </location>
</feature>
<dbReference type="GO" id="GO:0031468">
    <property type="term" value="P:nuclear membrane reassembly"/>
    <property type="evidence" value="ECO:0007669"/>
    <property type="project" value="TreeGrafter"/>
</dbReference>
<dbReference type="GO" id="GO:0061025">
    <property type="term" value="P:membrane fusion"/>
    <property type="evidence" value="ECO:0007669"/>
    <property type="project" value="TreeGrafter"/>
</dbReference>
<proteinExistence type="predicted"/>
<protein>
    <submittedName>
        <fullName evidence="4">SEP-domain-containing protein</fullName>
    </submittedName>
</protein>
<dbReference type="EMBL" id="KV454407">
    <property type="protein sequence ID" value="ODQ66939.1"/>
    <property type="molecule type" value="Genomic_DNA"/>
</dbReference>
<dbReference type="SMART" id="SM00166">
    <property type="entry name" value="UBX"/>
    <property type="match status" value="1"/>
</dbReference>
<dbReference type="InterPro" id="IPR029071">
    <property type="entry name" value="Ubiquitin-like_domsf"/>
</dbReference>
<feature type="domain" description="SEP" evidence="3">
    <location>
        <begin position="94"/>
        <end position="159"/>
    </location>
</feature>
<organism evidence="4 5">
    <name type="scientific">Nadsonia fulvescens var. elongata DSM 6958</name>
    <dbReference type="NCBI Taxonomy" id="857566"/>
    <lineage>
        <taxon>Eukaryota</taxon>
        <taxon>Fungi</taxon>
        <taxon>Dikarya</taxon>
        <taxon>Ascomycota</taxon>
        <taxon>Saccharomycotina</taxon>
        <taxon>Dipodascomycetes</taxon>
        <taxon>Dipodascales</taxon>
        <taxon>Dipodascales incertae sedis</taxon>
        <taxon>Nadsonia</taxon>
    </lineage>
</organism>
<dbReference type="SUPFAM" id="SSF102848">
    <property type="entry name" value="NSFL1 (p97 ATPase) cofactor p47, SEP domain"/>
    <property type="match status" value="1"/>
</dbReference>
<dbReference type="CDD" id="cd01770">
    <property type="entry name" value="UBX_UBXN2"/>
    <property type="match status" value="1"/>
</dbReference>
<evidence type="ECO:0000256" key="1">
    <source>
        <dbReference type="SAM" id="MobiDB-lite"/>
    </source>
</evidence>
<feature type="region of interest" description="Disordered" evidence="1">
    <location>
        <begin position="179"/>
        <end position="206"/>
    </location>
</feature>
<dbReference type="GO" id="GO:0043130">
    <property type="term" value="F:ubiquitin binding"/>
    <property type="evidence" value="ECO:0007669"/>
    <property type="project" value="TreeGrafter"/>
</dbReference>
<feature type="non-terminal residue" evidence="4">
    <location>
        <position position="284"/>
    </location>
</feature>
<feature type="non-terminal residue" evidence="4">
    <location>
        <position position="1"/>
    </location>
</feature>
<evidence type="ECO:0000259" key="2">
    <source>
        <dbReference type="PROSITE" id="PS50033"/>
    </source>
</evidence>
<dbReference type="GO" id="GO:0043161">
    <property type="term" value="P:proteasome-mediated ubiquitin-dependent protein catabolic process"/>
    <property type="evidence" value="ECO:0007669"/>
    <property type="project" value="TreeGrafter"/>
</dbReference>
<reference evidence="4 5" key="1">
    <citation type="journal article" date="2016" name="Proc. Natl. Acad. Sci. U.S.A.">
        <title>Comparative genomics of biotechnologically important yeasts.</title>
        <authorList>
            <person name="Riley R."/>
            <person name="Haridas S."/>
            <person name="Wolfe K.H."/>
            <person name="Lopes M.R."/>
            <person name="Hittinger C.T."/>
            <person name="Goeker M."/>
            <person name="Salamov A.A."/>
            <person name="Wisecaver J.H."/>
            <person name="Long T.M."/>
            <person name="Calvey C.H."/>
            <person name="Aerts A.L."/>
            <person name="Barry K.W."/>
            <person name="Choi C."/>
            <person name="Clum A."/>
            <person name="Coughlan A.Y."/>
            <person name="Deshpande S."/>
            <person name="Douglass A.P."/>
            <person name="Hanson S.J."/>
            <person name="Klenk H.-P."/>
            <person name="LaButti K.M."/>
            <person name="Lapidus A."/>
            <person name="Lindquist E.A."/>
            <person name="Lipzen A.M."/>
            <person name="Meier-Kolthoff J.P."/>
            <person name="Ohm R.A."/>
            <person name="Otillar R.P."/>
            <person name="Pangilinan J.L."/>
            <person name="Peng Y."/>
            <person name="Rokas A."/>
            <person name="Rosa C.A."/>
            <person name="Scheuner C."/>
            <person name="Sibirny A.A."/>
            <person name="Slot J.C."/>
            <person name="Stielow J.B."/>
            <person name="Sun H."/>
            <person name="Kurtzman C.P."/>
            <person name="Blackwell M."/>
            <person name="Grigoriev I.V."/>
            <person name="Jeffries T.W."/>
        </authorList>
    </citation>
    <scope>NUCLEOTIDE SEQUENCE [LARGE SCALE GENOMIC DNA]</scope>
    <source>
        <strain evidence="4 5">DSM 6958</strain>
    </source>
</reference>
<sequence length="284" mass="30211">DFFTGGEKSGLAVQNPNFPGSGGGDGNSLVDHDQDDQDSKSYSLKKKAKKVNTFTGSGYVLGDEESPSRVIPDLNAAATASGSFAQARAIRTETVVRHLTFWRDGFTIEDGPLFRYDDPANQQHLKAIDSGHAPLSLLNVVPGQKVDVHVAKKTDEDYKPPKRVVGGYSGSGFRLGSPVPGETFSSPAASTATPTSVSAASTSSDLGTTGDARLQIRLGNGQRLTARFDSNDLIDVIYNYVSANDASNGRAYVLQTTFPNKELTDRQISIKQAGVAGAVLVQKW</sequence>
<feature type="region of interest" description="Disordered" evidence="1">
    <location>
        <begin position="1"/>
        <end position="45"/>
    </location>
</feature>
<dbReference type="Gene3D" id="3.10.20.90">
    <property type="entry name" value="Phosphatidylinositol 3-kinase Catalytic Subunit, Chain A, domain 1"/>
    <property type="match status" value="1"/>
</dbReference>
<name>A0A1E3PND9_9ASCO</name>